<comment type="subcellular location">
    <subcellularLocation>
        <location evidence="1">Membrane</location>
        <topology evidence="1">Single-pass membrane protein</topology>
    </subcellularLocation>
</comment>
<evidence type="ECO:0000256" key="5">
    <source>
        <dbReference type="ARBA" id="ARBA00022989"/>
    </source>
</evidence>
<dbReference type="InterPro" id="IPR020894">
    <property type="entry name" value="Cadherin_CS"/>
</dbReference>
<dbReference type="SMART" id="SM00112">
    <property type="entry name" value="CA"/>
    <property type="match status" value="1"/>
</dbReference>
<reference evidence="11 12" key="1">
    <citation type="submission" date="2024-09" db="EMBL/GenBank/DDBJ databases">
        <title>A chromosome-level genome assembly of Gray's grenadier anchovy, Coilia grayii.</title>
        <authorList>
            <person name="Fu Z."/>
        </authorList>
    </citation>
    <scope>NUCLEOTIDE SEQUENCE [LARGE SCALE GENOMIC DNA]</scope>
    <source>
        <strain evidence="11">G4</strain>
        <tissue evidence="11">Muscle</tissue>
    </source>
</reference>
<dbReference type="PANTHER" id="PTHR24028">
    <property type="entry name" value="CADHERIN-87A"/>
    <property type="match status" value="1"/>
</dbReference>
<evidence type="ECO:0000256" key="1">
    <source>
        <dbReference type="ARBA" id="ARBA00004167"/>
    </source>
</evidence>
<dbReference type="GO" id="GO:0016020">
    <property type="term" value="C:membrane"/>
    <property type="evidence" value="ECO:0007669"/>
    <property type="project" value="UniProtKB-SubCell"/>
</dbReference>
<gene>
    <name evidence="11" type="ORF">ACEWY4_017552</name>
</gene>
<dbReference type="GO" id="GO:0009653">
    <property type="term" value="P:anatomical structure morphogenesis"/>
    <property type="evidence" value="ECO:0007669"/>
    <property type="project" value="UniProtKB-ARBA"/>
</dbReference>
<dbReference type="InterPro" id="IPR050174">
    <property type="entry name" value="Protocadherin/Cadherin-CA"/>
</dbReference>
<evidence type="ECO:0000256" key="7">
    <source>
        <dbReference type="ARBA" id="ARBA00023180"/>
    </source>
</evidence>
<organism evidence="11 12">
    <name type="scientific">Coilia grayii</name>
    <name type="common">Gray's grenadier anchovy</name>
    <dbReference type="NCBI Taxonomy" id="363190"/>
    <lineage>
        <taxon>Eukaryota</taxon>
        <taxon>Metazoa</taxon>
        <taxon>Chordata</taxon>
        <taxon>Craniata</taxon>
        <taxon>Vertebrata</taxon>
        <taxon>Euteleostomi</taxon>
        <taxon>Actinopterygii</taxon>
        <taxon>Neopterygii</taxon>
        <taxon>Teleostei</taxon>
        <taxon>Clupei</taxon>
        <taxon>Clupeiformes</taxon>
        <taxon>Clupeoidei</taxon>
        <taxon>Engraulidae</taxon>
        <taxon>Coilinae</taxon>
        <taxon>Coilia</taxon>
    </lineage>
</organism>
<keyword evidence="2 9" id="KW-0812">Transmembrane</keyword>
<dbReference type="EMBL" id="JBHFQA010000015">
    <property type="protein sequence ID" value="KAL2086493.1"/>
    <property type="molecule type" value="Genomic_DNA"/>
</dbReference>
<evidence type="ECO:0000313" key="11">
    <source>
        <dbReference type="EMBL" id="KAL2086493.1"/>
    </source>
</evidence>
<sequence length="360" mass="39848">MFTPCRVWTVLLLGFCFIHGSWGILASTLELITVPRGVSLTLESPSCLACRSFLELHHIPLDTLATVITTKPLDADIVTEYNGFFPYSIVCLNSGIINNRTLGLKDINDNAPVFEKDVYSVEVSQLLPVGSLVVKVKAIDADVTPVYNTVTYNINPPSDTFEVTADGSVVLKKPLNFAMTSFYSFNMTAKDIDSLSGTTTVIVSDEIDTRDVVEIYINQPFNVVKNKVHETERALEMGLELLVKIRDVSRGRQSNAVVSFIARQTNGTIVPPEDVKSNLKNNKQRIRTELQRVLGPKADFGIVEGLDYNLVLYVNLGVVIPFICIGGAAFVFIRVRSRERSRPEAERRASVDSMDAAVHF</sequence>
<evidence type="ECO:0000256" key="2">
    <source>
        <dbReference type="ARBA" id="ARBA00022692"/>
    </source>
</evidence>
<keyword evidence="5 9" id="KW-1133">Transmembrane helix</keyword>
<dbReference type="Gene3D" id="2.60.40.60">
    <property type="entry name" value="Cadherins"/>
    <property type="match status" value="1"/>
</dbReference>
<dbReference type="Proteomes" id="UP001591681">
    <property type="component" value="Unassembled WGS sequence"/>
</dbReference>
<evidence type="ECO:0000256" key="4">
    <source>
        <dbReference type="ARBA" id="ARBA00022837"/>
    </source>
</evidence>
<keyword evidence="7" id="KW-0325">Glycoprotein</keyword>
<evidence type="ECO:0000256" key="8">
    <source>
        <dbReference type="PROSITE-ProRule" id="PRU00043"/>
    </source>
</evidence>
<dbReference type="PANTHER" id="PTHR24028:SF146">
    <property type="entry name" value="CADHERIN 96CB, ISOFORM D-RELATED"/>
    <property type="match status" value="1"/>
</dbReference>
<proteinExistence type="predicted"/>
<evidence type="ECO:0000256" key="6">
    <source>
        <dbReference type="ARBA" id="ARBA00023136"/>
    </source>
</evidence>
<dbReference type="Pfam" id="PF00028">
    <property type="entry name" value="Cadherin"/>
    <property type="match status" value="1"/>
</dbReference>
<feature type="domain" description="Cadherin" evidence="10">
    <location>
        <begin position="115"/>
        <end position="222"/>
    </location>
</feature>
<name>A0ABD1JKM2_9TELE</name>
<keyword evidence="4 8" id="KW-0106">Calcium</keyword>
<comment type="caution">
    <text evidence="11">The sequence shown here is derived from an EMBL/GenBank/DDBJ whole genome shotgun (WGS) entry which is preliminary data.</text>
</comment>
<dbReference type="InterPro" id="IPR015919">
    <property type="entry name" value="Cadherin-like_sf"/>
</dbReference>
<dbReference type="PRINTS" id="PR00205">
    <property type="entry name" value="CADHERIN"/>
</dbReference>
<accession>A0ABD1JKM2</accession>
<feature type="transmembrane region" description="Helical" evidence="9">
    <location>
        <begin position="310"/>
        <end position="333"/>
    </location>
</feature>
<evidence type="ECO:0000256" key="3">
    <source>
        <dbReference type="ARBA" id="ARBA00022737"/>
    </source>
</evidence>
<dbReference type="SUPFAM" id="SSF49313">
    <property type="entry name" value="Cadherin-like"/>
    <property type="match status" value="1"/>
</dbReference>
<dbReference type="PROSITE" id="PS50268">
    <property type="entry name" value="CADHERIN_2"/>
    <property type="match status" value="1"/>
</dbReference>
<keyword evidence="3" id="KW-0677">Repeat</keyword>
<keyword evidence="12" id="KW-1185">Reference proteome</keyword>
<protein>
    <recommendedName>
        <fullName evidence="10">Cadherin domain-containing protein</fullName>
    </recommendedName>
</protein>
<dbReference type="CDD" id="cd11304">
    <property type="entry name" value="Cadherin_repeat"/>
    <property type="match status" value="1"/>
</dbReference>
<evidence type="ECO:0000259" key="10">
    <source>
        <dbReference type="PROSITE" id="PS50268"/>
    </source>
</evidence>
<evidence type="ECO:0000313" key="12">
    <source>
        <dbReference type="Proteomes" id="UP001591681"/>
    </source>
</evidence>
<dbReference type="InterPro" id="IPR002126">
    <property type="entry name" value="Cadherin-like_dom"/>
</dbReference>
<evidence type="ECO:0000256" key="9">
    <source>
        <dbReference type="SAM" id="Phobius"/>
    </source>
</evidence>
<dbReference type="AlphaFoldDB" id="A0ABD1JKM2"/>
<keyword evidence="6 9" id="KW-0472">Membrane</keyword>
<dbReference type="PROSITE" id="PS00232">
    <property type="entry name" value="CADHERIN_1"/>
    <property type="match status" value="1"/>
</dbReference>
<dbReference type="GO" id="GO:0005509">
    <property type="term" value="F:calcium ion binding"/>
    <property type="evidence" value="ECO:0007669"/>
    <property type="project" value="UniProtKB-UniRule"/>
</dbReference>